<dbReference type="PANTHER" id="PTHR42924:SF3">
    <property type="entry name" value="POLYMERASE_HISTIDINOL PHOSPHATASE N-TERMINAL DOMAIN-CONTAINING PROTEIN"/>
    <property type="match status" value="1"/>
</dbReference>
<feature type="domain" description="Polymerase/histidinol phosphatase N-terminal" evidence="1">
    <location>
        <begin position="8"/>
        <end position="73"/>
    </location>
</feature>
<keyword evidence="3" id="KW-1185">Reference proteome</keyword>
<dbReference type="SMART" id="SM00481">
    <property type="entry name" value="POLIIIAc"/>
    <property type="match status" value="1"/>
</dbReference>
<evidence type="ECO:0000313" key="2">
    <source>
        <dbReference type="EMBL" id="ORJ57582.1"/>
    </source>
</evidence>
<dbReference type="AlphaFoldDB" id="A0A1X0XXK1"/>
<comment type="caution">
    <text evidence="2">The sequence shown here is derived from an EMBL/GenBank/DDBJ whole genome shotgun (WGS) entry which is preliminary data.</text>
</comment>
<dbReference type="Proteomes" id="UP000193136">
    <property type="component" value="Unassembled WGS sequence"/>
</dbReference>
<dbReference type="Pfam" id="PF02811">
    <property type="entry name" value="PHP"/>
    <property type="match status" value="1"/>
</dbReference>
<dbReference type="InterPro" id="IPR003141">
    <property type="entry name" value="Pol/His_phosphatase_N"/>
</dbReference>
<evidence type="ECO:0000313" key="3">
    <source>
        <dbReference type="Proteomes" id="UP000193136"/>
    </source>
</evidence>
<sequence>MNQADKTVDLHLHSTCSDGLMTPEEVVMLAAERGVAAIALADHDNVDGIDAALAAGERLGVEVISGVELSVIWEDLQDVHLLGYGFDHHHPRLTASLAEFRDFRAGRNERIVERVNDRLVEQGRTPISFERVWQLAGGTFGRPHIARALLEAGHVKTMEEAFKNYLVSCNIQKRFFPVVEAIDLIHDAGGVAVLAHPPYIPGGRETFRRILDDLQPKGLDGVEVYNGGAGVEETFWYLTETRRRGLLVTGGSDDHGNGDSGQDAAGARLGSLNVPYDCLEELRRKLESAGCTCR</sequence>
<dbReference type="Gene3D" id="1.10.150.650">
    <property type="match status" value="1"/>
</dbReference>
<dbReference type="OrthoDB" id="9804333at2"/>
<dbReference type="Gene3D" id="3.20.20.140">
    <property type="entry name" value="Metal-dependent hydrolases"/>
    <property type="match status" value="1"/>
</dbReference>
<dbReference type="InterPro" id="IPR004013">
    <property type="entry name" value="PHP_dom"/>
</dbReference>
<protein>
    <submittedName>
        <fullName evidence="2">Phosphatase</fullName>
    </submittedName>
</protein>
<dbReference type="CDD" id="cd07438">
    <property type="entry name" value="PHP_HisPPase_AMP"/>
    <property type="match status" value="1"/>
</dbReference>
<reference evidence="2 3" key="1">
    <citation type="submission" date="2017-03" db="EMBL/GenBank/DDBJ databases">
        <title>Genome sequence of Geothermobacter sp. EPR-M, Deep-Sea Iron Reducer.</title>
        <authorList>
            <person name="Tully B."/>
            <person name="Savalia P."/>
            <person name="Abuyen K."/>
            <person name="Baughan C."/>
            <person name="Romero E."/>
            <person name="Ronkowski C."/>
            <person name="Torres B."/>
            <person name="Tremblay J."/>
            <person name="Trujillo A."/>
            <person name="Tyler M."/>
            <person name="Perez-Rodriguez I."/>
            <person name="Amend J."/>
        </authorList>
    </citation>
    <scope>NUCLEOTIDE SEQUENCE [LARGE SCALE GENOMIC DNA]</scope>
    <source>
        <strain evidence="2 3">EPR-M</strain>
    </source>
</reference>
<dbReference type="RefSeq" id="WP_085011298.1">
    <property type="nucleotide sequence ID" value="NZ_NAAD01000018.1"/>
</dbReference>
<organism evidence="2 3">
    <name type="scientific">Geothermobacter hydrogeniphilus</name>
    <dbReference type="NCBI Taxonomy" id="1969733"/>
    <lineage>
        <taxon>Bacteria</taxon>
        <taxon>Pseudomonadati</taxon>
        <taxon>Thermodesulfobacteriota</taxon>
        <taxon>Desulfuromonadia</taxon>
        <taxon>Desulfuromonadales</taxon>
        <taxon>Geothermobacteraceae</taxon>
        <taxon>Geothermobacter</taxon>
    </lineage>
</organism>
<dbReference type="GO" id="GO:0035312">
    <property type="term" value="F:5'-3' DNA exonuclease activity"/>
    <property type="evidence" value="ECO:0007669"/>
    <property type="project" value="TreeGrafter"/>
</dbReference>
<proteinExistence type="predicted"/>
<dbReference type="InterPro" id="IPR052018">
    <property type="entry name" value="PHP_domain"/>
</dbReference>
<gene>
    <name evidence="2" type="ORF">B5V00_13280</name>
</gene>
<evidence type="ECO:0000259" key="1">
    <source>
        <dbReference type="SMART" id="SM00481"/>
    </source>
</evidence>
<dbReference type="GO" id="GO:0004534">
    <property type="term" value="F:5'-3' RNA exonuclease activity"/>
    <property type="evidence" value="ECO:0007669"/>
    <property type="project" value="TreeGrafter"/>
</dbReference>
<dbReference type="SUPFAM" id="SSF89550">
    <property type="entry name" value="PHP domain-like"/>
    <property type="match status" value="1"/>
</dbReference>
<dbReference type="STRING" id="1969733.B5V00_13280"/>
<accession>A0A1X0XXK1</accession>
<dbReference type="EMBL" id="NAAD01000018">
    <property type="protein sequence ID" value="ORJ57582.1"/>
    <property type="molecule type" value="Genomic_DNA"/>
</dbReference>
<name>A0A1X0XXK1_9BACT</name>
<dbReference type="PANTHER" id="PTHR42924">
    <property type="entry name" value="EXONUCLEASE"/>
    <property type="match status" value="1"/>
</dbReference>
<dbReference type="InterPro" id="IPR016195">
    <property type="entry name" value="Pol/histidinol_Pase-like"/>
</dbReference>